<evidence type="ECO:0000313" key="1">
    <source>
        <dbReference type="EMBL" id="GIY75773.1"/>
    </source>
</evidence>
<dbReference type="Proteomes" id="UP001054945">
    <property type="component" value="Unassembled WGS sequence"/>
</dbReference>
<proteinExistence type="predicted"/>
<protein>
    <submittedName>
        <fullName evidence="1">Uncharacterized protein</fullName>
    </submittedName>
</protein>
<gene>
    <name evidence="1" type="ORF">CEXT_350811</name>
</gene>
<evidence type="ECO:0000313" key="2">
    <source>
        <dbReference type="Proteomes" id="UP001054945"/>
    </source>
</evidence>
<accession>A0AAV4W040</accession>
<dbReference type="AlphaFoldDB" id="A0AAV4W040"/>
<comment type="caution">
    <text evidence="1">The sequence shown here is derived from an EMBL/GenBank/DDBJ whole genome shotgun (WGS) entry which is preliminary data.</text>
</comment>
<keyword evidence="2" id="KW-1185">Reference proteome</keyword>
<reference evidence="1 2" key="1">
    <citation type="submission" date="2021-06" db="EMBL/GenBank/DDBJ databases">
        <title>Caerostris extrusa draft genome.</title>
        <authorList>
            <person name="Kono N."/>
            <person name="Arakawa K."/>
        </authorList>
    </citation>
    <scope>NUCLEOTIDE SEQUENCE [LARGE SCALE GENOMIC DNA]</scope>
</reference>
<sequence length="91" mass="10508">MLCVPETDSVTKVDQVQTQFISIPNNRGEFPVWKIIETNRLIFHQRPIPSRRPLAYRQQDLPSLPQISQKGIKPPLHTVVSSDFKRRCVAD</sequence>
<name>A0AAV4W040_CAEEX</name>
<organism evidence="1 2">
    <name type="scientific">Caerostris extrusa</name>
    <name type="common">Bark spider</name>
    <name type="synonym">Caerostris bankana</name>
    <dbReference type="NCBI Taxonomy" id="172846"/>
    <lineage>
        <taxon>Eukaryota</taxon>
        <taxon>Metazoa</taxon>
        <taxon>Ecdysozoa</taxon>
        <taxon>Arthropoda</taxon>
        <taxon>Chelicerata</taxon>
        <taxon>Arachnida</taxon>
        <taxon>Araneae</taxon>
        <taxon>Araneomorphae</taxon>
        <taxon>Entelegynae</taxon>
        <taxon>Araneoidea</taxon>
        <taxon>Araneidae</taxon>
        <taxon>Caerostris</taxon>
    </lineage>
</organism>
<dbReference type="EMBL" id="BPLR01015385">
    <property type="protein sequence ID" value="GIY75773.1"/>
    <property type="molecule type" value="Genomic_DNA"/>
</dbReference>